<dbReference type="AlphaFoldDB" id="A0A0P9FE09"/>
<protein>
    <recommendedName>
        <fullName evidence="1">Phosphoadenosine phosphosulphate reductase domain-containing protein</fullName>
    </recommendedName>
</protein>
<reference evidence="2 3" key="1">
    <citation type="submission" date="2015-09" db="EMBL/GenBank/DDBJ databases">
        <title>Draft genome sequence of Kouleothrix aurantiaca JCM 19913.</title>
        <authorList>
            <person name="Hemp J."/>
        </authorList>
    </citation>
    <scope>NUCLEOTIDE SEQUENCE [LARGE SCALE GENOMIC DNA]</scope>
    <source>
        <strain evidence="2 3">COM-B</strain>
    </source>
</reference>
<evidence type="ECO:0000259" key="1">
    <source>
        <dbReference type="Pfam" id="PF01507"/>
    </source>
</evidence>
<dbReference type="SUPFAM" id="SSF52402">
    <property type="entry name" value="Adenine nucleotide alpha hydrolases-like"/>
    <property type="match status" value="1"/>
</dbReference>
<dbReference type="PATRIC" id="fig|186479.3.peg.35"/>
<dbReference type="InterPro" id="IPR014729">
    <property type="entry name" value="Rossmann-like_a/b/a_fold"/>
</dbReference>
<feature type="domain" description="Phosphoadenosine phosphosulphate reductase" evidence="1">
    <location>
        <begin position="148"/>
        <end position="214"/>
    </location>
</feature>
<dbReference type="EMBL" id="LJCR01000001">
    <property type="protein sequence ID" value="KPV55044.1"/>
    <property type="molecule type" value="Genomic_DNA"/>
</dbReference>
<proteinExistence type="predicted"/>
<dbReference type="GO" id="GO:0003824">
    <property type="term" value="F:catalytic activity"/>
    <property type="evidence" value="ECO:0007669"/>
    <property type="project" value="InterPro"/>
</dbReference>
<sequence length="373" mass="42340">MMRTISTTPHIDELIAANAPIAIGVSGGKDGDTAGFVVTEELDRRGHTGPRILIHADLGRVEWDASLPQCQRLADRLGLELVVVRRTKGDMMDRWLQRWQDNVQRYIHLECVKVILPWSTASMRFCTSELKTSVICAELVRRFPNTTILSVAGIRREESAARAKAQPQKLQKKLISTTHNTTGYTWLPILDWTLDEVRALHGERNFPMHTTYQTNSRVSCRYCILASQADLLASTTWDETHPLYREMVDLEIRSTFAFQDAGWLGDLAPQLLSVQQQAGLADAKRRAAERMRLEAEIPQHLLYEKQWPRYLPTHAEAQQLARIRQQIGALLDLPVLYTDAASVRARFRELMQAAGRAPVEYEGMATLRQLAFV</sequence>
<dbReference type="Pfam" id="PF01507">
    <property type="entry name" value="PAPS_reduct"/>
    <property type="match status" value="1"/>
</dbReference>
<organism evidence="2 3">
    <name type="scientific">Kouleothrix aurantiaca</name>
    <dbReference type="NCBI Taxonomy" id="186479"/>
    <lineage>
        <taxon>Bacteria</taxon>
        <taxon>Bacillati</taxon>
        <taxon>Chloroflexota</taxon>
        <taxon>Chloroflexia</taxon>
        <taxon>Chloroflexales</taxon>
        <taxon>Roseiflexineae</taxon>
        <taxon>Roseiflexaceae</taxon>
        <taxon>Kouleothrix</taxon>
    </lineage>
</organism>
<dbReference type="Proteomes" id="UP000050509">
    <property type="component" value="Unassembled WGS sequence"/>
</dbReference>
<gene>
    <name evidence="2" type="ORF">SE17_00140</name>
</gene>
<comment type="caution">
    <text evidence="2">The sequence shown here is derived from an EMBL/GenBank/DDBJ whole genome shotgun (WGS) entry which is preliminary data.</text>
</comment>
<keyword evidence="3" id="KW-1185">Reference proteome</keyword>
<dbReference type="InterPro" id="IPR002500">
    <property type="entry name" value="PAPS_reduct_dom"/>
</dbReference>
<evidence type="ECO:0000313" key="2">
    <source>
        <dbReference type="EMBL" id="KPV55044.1"/>
    </source>
</evidence>
<dbReference type="PANTHER" id="PTHR43196:SF2">
    <property type="entry name" value="PHOSPHOADENOSINE PHOSPHOSULFATE REDUCTASE"/>
    <property type="match status" value="1"/>
</dbReference>
<evidence type="ECO:0000313" key="3">
    <source>
        <dbReference type="Proteomes" id="UP000050509"/>
    </source>
</evidence>
<dbReference type="PANTHER" id="PTHR43196">
    <property type="entry name" value="SULFATE ADENYLYLTRANSFERASE SUBUNIT 2"/>
    <property type="match status" value="1"/>
</dbReference>
<dbReference type="Gene3D" id="3.40.50.620">
    <property type="entry name" value="HUPs"/>
    <property type="match status" value="1"/>
</dbReference>
<accession>A0A0P9FE09</accession>
<name>A0A0P9FE09_9CHLR</name>
<dbReference type="InterPro" id="IPR050128">
    <property type="entry name" value="Sulfate_adenylyltrnsfr_sub2"/>
</dbReference>